<name>A0ABQ2LV04_9ACTN</name>
<evidence type="ECO:0000256" key="1">
    <source>
        <dbReference type="SAM" id="MobiDB-lite"/>
    </source>
</evidence>
<reference evidence="3" key="1">
    <citation type="journal article" date="2019" name="Int. J. Syst. Evol. Microbiol.">
        <title>The Global Catalogue of Microorganisms (GCM) 10K type strain sequencing project: providing services to taxonomists for standard genome sequencing and annotation.</title>
        <authorList>
            <consortium name="The Broad Institute Genomics Platform"/>
            <consortium name="The Broad Institute Genome Sequencing Center for Infectious Disease"/>
            <person name="Wu L."/>
            <person name="Ma J."/>
        </authorList>
    </citation>
    <scope>NUCLEOTIDE SEQUENCE [LARGE SCALE GENOMIC DNA]</scope>
    <source>
        <strain evidence="3">CGMCC 4.7178</strain>
    </source>
</reference>
<dbReference type="Proteomes" id="UP000631535">
    <property type="component" value="Unassembled WGS sequence"/>
</dbReference>
<sequence>MPWGRADVFAGPTRVPPGGMTEDEGHDPGAQPEDEGIPDLADGSPEAELANDPQREPVPGDEPVAVESYGTTFSEQVAGEPLEDRLAEEEPDIGDEAAEGPGEEPAGQLSDDPLSWRPANQDSFSTESPAQGLSGEETAMHIAEDDEPELGLDVEGVEEAAEGPDPRAPRPSAPEQVDLDTEEDR</sequence>
<evidence type="ECO:0008006" key="4">
    <source>
        <dbReference type="Google" id="ProtNLM"/>
    </source>
</evidence>
<evidence type="ECO:0000313" key="2">
    <source>
        <dbReference type="EMBL" id="GGO43468.1"/>
    </source>
</evidence>
<gene>
    <name evidence="2" type="ORF">GCM10012287_06710</name>
</gene>
<proteinExistence type="predicted"/>
<feature type="region of interest" description="Disordered" evidence="1">
    <location>
        <begin position="1"/>
        <end position="185"/>
    </location>
</feature>
<keyword evidence="3" id="KW-1185">Reference proteome</keyword>
<accession>A0ABQ2LV04</accession>
<dbReference type="EMBL" id="BMMP01000002">
    <property type="protein sequence ID" value="GGO43468.1"/>
    <property type="molecule type" value="Genomic_DNA"/>
</dbReference>
<organism evidence="2 3">
    <name type="scientific">Streptomyces daqingensis</name>
    <dbReference type="NCBI Taxonomy" id="1472640"/>
    <lineage>
        <taxon>Bacteria</taxon>
        <taxon>Bacillati</taxon>
        <taxon>Actinomycetota</taxon>
        <taxon>Actinomycetes</taxon>
        <taxon>Kitasatosporales</taxon>
        <taxon>Streptomycetaceae</taxon>
        <taxon>Streptomyces</taxon>
    </lineage>
</organism>
<protein>
    <recommendedName>
        <fullName evidence="4">DUF5709 domain-containing protein</fullName>
    </recommendedName>
</protein>
<feature type="compositionally biased region" description="Polar residues" evidence="1">
    <location>
        <begin position="118"/>
        <end position="131"/>
    </location>
</feature>
<feature type="compositionally biased region" description="Acidic residues" evidence="1">
    <location>
        <begin position="144"/>
        <end position="162"/>
    </location>
</feature>
<feature type="compositionally biased region" description="Acidic residues" evidence="1">
    <location>
        <begin position="86"/>
        <end position="102"/>
    </location>
</feature>
<evidence type="ECO:0000313" key="3">
    <source>
        <dbReference type="Proteomes" id="UP000631535"/>
    </source>
</evidence>
<comment type="caution">
    <text evidence="2">The sequence shown here is derived from an EMBL/GenBank/DDBJ whole genome shotgun (WGS) entry which is preliminary data.</text>
</comment>